<evidence type="ECO:0000313" key="2">
    <source>
        <dbReference type="Proteomes" id="UP000218238"/>
    </source>
</evidence>
<dbReference type="OrthoDB" id="531842at2"/>
<dbReference type="EMBL" id="NTFS01000233">
    <property type="protein sequence ID" value="PAX52487.1"/>
    <property type="molecule type" value="Genomic_DNA"/>
</dbReference>
<proteinExistence type="predicted"/>
<dbReference type="RefSeq" id="WP_095723196.1">
    <property type="nucleotide sequence ID" value="NZ_NTFS01000233.1"/>
</dbReference>
<evidence type="ECO:0000313" key="1">
    <source>
        <dbReference type="EMBL" id="PAX52487.1"/>
    </source>
</evidence>
<organism evidence="1 2">
    <name type="scientific">Brunnivagina elsteri CCALA 953</name>
    <dbReference type="NCBI Taxonomy" id="987040"/>
    <lineage>
        <taxon>Bacteria</taxon>
        <taxon>Bacillati</taxon>
        <taxon>Cyanobacteriota</taxon>
        <taxon>Cyanophyceae</taxon>
        <taxon>Nostocales</taxon>
        <taxon>Calotrichaceae</taxon>
        <taxon>Brunnivagina</taxon>
    </lineage>
</organism>
<gene>
    <name evidence="1" type="ORF">CK510_18995</name>
</gene>
<dbReference type="Proteomes" id="UP000218238">
    <property type="component" value="Unassembled WGS sequence"/>
</dbReference>
<name>A0A2A2TFB5_9CYAN</name>
<reference evidence="1 2" key="1">
    <citation type="submission" date="2017-08" db="EMBL/GenBank/DDBJ databases">
        <title>Draft genome sequence of filamentous cyanobacterium Calothrix elsteri CCALA 953.</title>
        <authorList>
            <person name="Gagunashvili A.N."/>
            <person name="Elster J."/>
            <person name="Andresson O.S."/>
        </authorList>
    </citation>
    <scope>NUCLEOTIDE SEQUENCE [LARGE SCALE GENOMIC DNA]</scope>
    <source>
        <strain evidence="1 2">CCALA 953</strain>
    </source>
</reference>
<accession>A0A2A2TFB5</accession>
<dbReference type="AlphaFoldDB" id="A0A2A2TFB5"/>
<protein>
    <submittedName>
        <fullName evidence="1">Uncharacterized protein</fullName>
    </submittedName>
</protein>
<keyword evidence="2" id="KW-1185">Reference proteome</keyword>
<sequence length="94" mass="10773">MNETTTETNQEESQERLNQYFGLIDKLIRCPNGEEPQVIESHPELLDEGLIRTMLKIAAIFVHEDNQEGAKFLVYVARQLSKQLGLYPDVPAKE</sequence>
<comment type="caution">
    <text evidence="1">The sequence shown here is derived from an EMBL/GenBank/DDBJ whole genome shotgun (WGS) entry which is preliminary data.</text>
</comment>